<feature type="transmembrane region" description="Helical" evidence="5">
    <location>
        <begin position="209"/>
        <end position="230"/>
    </location>
</feature>
<evidence type="ECO:0000313" key="7">
    <source>
        <dbReference type="Proteomes" id="UP000321323"/>
    </source>
</evidence>
<keyword evidence="4 5" id="KW-0472">Membrane</keyword>
<feature type="transmembrane region" description="Helical" evidence="5">
    <location>
        <begin position="68"/>
        <end position="87"/>
    </location>
</feature>
<keyword evidence="3 5" id="KW-1133">Transmembrane helix</keyword>
<feature type="transmembrane region" description="Helical" evidence="5">
    <location>
        <begin position="179"/>
        <end position="197"/>
    </location>
</feature>
<gene>
    <name evidence="6" type="ORF">E7V67_001475</name>
</gene>
<keyword evidence="7" id="KW-1185">Reference proteome</keyword>
<evidence type="ECO:0000256" key="3">
    <source>
        <dbReference type="ARBA" id="ARBA00022989"/>
    </source>
</evidence>
<evidence type="ECO:0000313" key="6">
    <source>
        <dbReference type="EMBL" id="WUR13803.1"/>
    </source>
</evidence>
<proteinExistence type="predicted"/>
<feature type="transmembrane region" description="Helical" evidence="5">
    <location>
        <begin position="273"/>
        <end position="291"/>
    </location>
</feature>
<dbReference type="InterPro" id="IPR007688">
    <property type="entry name" value="Conjugal_tfr_TrbL/VirB6"/>
</dbReference>
<evidence type="ECO:0000256" key="2">
    <source>
        <dbReference type="ARBA" id="ARBA00022692"/>
    </source>
</evidence>
<dbReference type="EMBL" id="CP136508">
    <property type="protein sequence ID" value="WUR13803.1"/>
    <property type="molecule type" value="Genomic_DNA"/>
</dbReference>
<dbReference type="Proteomes" id="UP000321323">
    <property type="component" value="Chromosome"/>
</dbReference>
<evidence type="ECO:0000256" key="4">
    <source>
        <dbReference type="ARBA" id="ARBA00023136"/>
    </source>
</evidence>
<dbReference type="Pfam" id="PF04610">
    <property type="entry name" value="TrbL"/>
    <property type="match status" value="1"/>
</dbReference>
<comment type="subcellular location">
    <subcellularLocation>
        <location evidence="1">Membrane</location>
        <topology evidence="1">Multi-pass membrane protein</topology>
    </subcellularLocation>
</comment>
<name>A0ABZ1UNP6_9BURK</name>
<protein>
    <submittedName>
        <fullName evidence="6">Type IV secretion system protein</fullName>
    </submittedName>
</protein>
<accession>A0ABZ1UNP6</accession>
<reference evidence="6 7" key="1">
    <citation type="journal article" date="2019" name="Int. J. Syst. Evol. Microbiol.">
        <title>The Draft Whole-Genome Sequence of the Antibiotic Producer Empedobacter haloabium ATCC 31962 Provides Indications for Its Taxonomic Reclassification.</title>
        <authorList>
            <person name="Miess H."/>
            <person name="Arlt P."/>
            <person name="Apel A.K."/>
            <person name="Weber T."/>
            <person name="Nieselt K."/>
            <person name="Hanssen F."/>
            <person name="Czemmel S."/>
            <person name="Nahnsen S."/>
            <person name="Gross H."/>
        </authorList>
    </citation>
    <scope>NUCLEOTIDE SEQUENCE [LARGE SCALE GENOMIC DNA]</scope>
    <source>
        <strain evidence="6 7">ATCC 31962</strain>
    </source>
</reference>
<evidence type="ECO:0000256" key="5">
    <source>
        <dbReference type="SAM" id="Phobius"/>
    </source>
</evidence>
<feature type="transmembrane region" description="Helical" evidence="5">
    <location>
        <begin position="36"/>
        <end position="56"/>
    </location>
</feature>
<evidence type="ECO:0000256" key="1">
    <source>
        <dbReference type="ARBA" id="ARBA00004141"/>
    </source>
</evidence>
<sequence length="348" mass="36787">MAAPSEFHFYEDMFSDLTDALDTYISSVGTEIIDSISGVAYSMLMIYMMLWGWTTMRGMISEPITDGLARIVRLAVIVGVALNLGRYQTYVSNFLWDAPEAMAGIIAAGFDDAAANVQYLDILMSQLYDIGNAYWQTAVSSGGWIPDLGMIAVALLVWIGGLAATGFAAFLLALSKMALAVLLALGPIFVLLLIFEGTKKFFEAWLAQALNYVFLIVLTAAAVKLVMTIIESYLDVSAAGIIASPTIDKALPALVFCLISALLMAQLPTIASALGGGAAVSTLGAVGWAYSKAAGTATGAMAAMRPTNARKSLNRLKADYRITKSAITAAPSVPGAVYRKITGAGRKS</sequence>
<feature type="transmembrane region" description="Helical" evidence="5">
    <location>
        <begin position="250"/>
        <end position="267"/>
    </location>
</feature>
<feature type="transmembrane region" description="Helical" evidence="5">
    <location>
        <begin position="148"/>
        <end position="172"/>
    </location>
</feature>
<keyword evidence="2 5" id="KW-0812">Transmembrane</keyword>
<organism evidence="6 7">
    <name type="scientific">[Empedobacter] haloabium</name>
    <dbReference type="NCBI Taxonomy" id="592317"/>
    <lineage>
        <taxon>Bacteria</taxon>
        <taxon>Pseudomonadati</taxon>
        <taxon>Pseudomonadota</taxon>
        <taxon>Betaproteobacteria</taxon>
        <taxon>Burkholderiales</taxon>
        <taxon>Oxalobacteraceae</taxon>
        <taxon>Telluria group</taxon>
        <taxon>Telluria group incertae sedis</taxon>
    </lineage>
</organism>